<dbReference type="RefSeq" id="WP_148062265.1">
    <property type="nucleotide sequence ID" value="NZ_VRYZ01000001.1"/>
</dbReference>
<sequence>MQFLLSFDPWLVALSFIVAAFTSLTALDLAGRLRAAEKAARYVWLCGGALAMGGGIWSMHFIGMLAMKTGGHMQYDLSLTLLSMLAAMLASALALLIVCAPTPTTGRLSVGGLTMGAGVCLMHYLGMEAMLSHTPTGYDPTLFSVSVLIAIGASTAALWLSFYLNGSVRSPLWLRSIAALVMAVGITGMHYTGMAAAIYDTTPFMTHSTTGIAPDYMAITIAGIASGILLIAMLMAVYDSHLVSKTTRLANSLQEANQELRSLALMDPLTRMPNRLAVEQRLESGLVQADDRNTGFAVLFVDLDRFKSINDSLGHHAGDQLLKLVGKRLQSSTRNDDIVARVGGDEFLIVTGNGTSREESTTLARRIIGSLESPFQLDQHIVRTSCSVGISLYPEHGDSAHLLIVHADTAMYRAKDLGRNKLQFYEHGMRSMQDRRNQLEQRLRLALEENSLKLAYQPKVDVDSGRTRGVEALLRWTDTELGEVPPEEAIAIAEDTGLIVPIGEWVLREACSQLERWRTSGLGELTVAVNLSARQLNEKDFVSRVRHILEETGLAPEQLEFELTETAIMQDPDNALRIFRQLDSLGIALSIDDFGTGYSNLSQLKRFPIRCLKVDRSFTAGVTSDHQDAAIVRALIMLAHSLDLEVVAEGVETDAQLDFIRRLKGQQYQGYLYSRPLPAADIGRLITAERGAGSAGAM</sequence>
<dbReference type="GO" id="GO:0071732">
    <property type="term" value="P:cellular response to nitric oxide"/>
    <property type="evidence" value="ECO:0007669"/>
    <property type="project" value="UniProtKB-ARBA"/>
</dbReference>
<dbReference type="Gene3D" id="3.30.70.270">
    <property type="match status" value="1"/>
</dbReference>
<feature type="domain" description="GGDEF" evidence="8">
    <location>
        <begin position="294"/>
        <end position="427"/>
    </location>
</feature>
<feature type="transmembrane region" description="Helical" evidence="5">
    <location>
        <begin position="177"/>
        <end position="199"/>
    </location>
</feature>
<dbReference type="Pfam" id="PF00990">
    <property type="entry name" value="GGDEF"/>
    <property type="match status" value="1"/>
</dbReference>
<dbReference type="CDD" id="cd01949">
    <property type="entry name" value="GGDEF"/>
    <property type="match status" value="1"/>
</dbReference>
<proteinExistence type="predicted"/>
<comment type="caution">
    <text evidence="10">The sequence shown here is derived from an EMBL/GenBank/DDBJ whole genome shotgun (WGS) entry which is preliminary data.</text>
</comment>
<evidence type="ECO:0000256" key="5">
    <source>
        <dbReference type="PROSITE-ProRule" id="PRU00244"/>
    </source>
</evidence>
<dbReference type="SMART" id="SM00267">
    <property type="entry name" value="GGDEF"/>
    <property type="match status" value="1"/>
</dbReference>
<evidence type="ECO:0000256" key="3">
    <source>
        <dbReference type="ARBA" id="ARBA00022636"/>
    </source>
</evidence>
<dbReference type="GO" id="GO:0016020">
    <property type="term" value="C:membrane"/>
    <property type="evidence" value="ECO:0007669"/>
    <property type="project" value="UniProtKB-UniRule"/>
</dbReference>
<feature type="transmembrane region" description="Helical" evidence="5">
    <location>
        <begin position="79"/>
        <end position="101"/>
    </location>
</feature>
<feature type="transmembrane region" description="Helical" evidence="5">
    <location>
        <begin position="12"/>
        <end position="30"/>
    </location>
</feature>
<organism evidence="10 11">
    <name type="scientific">Parahaliea aestuarii</name>
    <dbReference type="NCBI Taxonomy" id="1852021"/>
    <lineage>
        <taxon>Bacteria</taxon>
        <taxon>Pseudomonadati</taxon>
        <taxon>Pseudomonadota</taxon>
        <taxon>Gammaproteobacteria</taxon>
        <taxon>Cellvibrionales</taxon>
        <taxon>Halieaceae</taxon>
        <taxon>Parahaliea</taxon>
    </lineage>
</organism>
<protein>
    <recommendedName>
        <fullName evidence="2">cyclic-guanylate-specific phosphodiesterase</fullName>
        <ecNumber evidence="2">3.1.4.52</ecNumber>
    </recommendedName>
</protein>
<comment type="cofactor">
    <cofactor evidence="1">
        <name>Mg(2+)</name>
        <dbReference type="ChEBI" id="CHEBI:18420"/>
    </cofactor>
</comment>
<dbReference type="Proteomes" id="UP000321933">
    <property type="component" value="Unassembled WGS sequence"/>
</dbReference>
<name>A0A5C9A2V6_9GAMM</name>
<keyword evidence="11" id="KW-1185">Reference proteome</keyword>
<keyword evidence="5" id="KW-0812">Transmembrane</keyword>
<dbReference type="InterPro" id="IPR000160">
    <property type="entry name" value="GGDEF_dom"/>
</dbReference>
<dbReference type="SUPFAM" id="SSF55073">
    <property type="entry name" value="Nucleotide cyclase"/>
    <property type="match status" value="1"/>
</dbReference>
<evidence type="ECO:0000256" key="1">
    <source>
        <dbReference type="ARBA" id="ARBA00001946"/>
    </source>
</evidence>
<dbReference type="Gene3D" id="3.20.20.450">
    <property type="entry name" value="EAL domain"/>
    <property type="match status" value="1"/>
</dbReference>
<feature type="coiled-coil region" evidence="6">
    <location>
        <begin position="422"/>
        <end position="449"/>
    </location>
</feature>
<dbReference type="OrthoDB" id="9804951at2"/>
<dbReference type="AlphaFoldDB" id="A0A5C9A2V6"/>
<keyword evidence="5" id="KW-0472">Membrane</keyword>
<feature type="domain" description="EAL" evidence="7">
    <location>
        <begin position="436"/>
        <end position="690"/>
    </location>
</feature>
<feature type="transmembrane region" description="Helical" evidence="5">
    <location>
        <begin position="145"/>
        <end position="165"/>
    </location>
</feature>
<dbReference type="PROSITE" id="PS50883">
    <property type="entry name" value="EAL"/>
    <property type="match status" value="1"/>
</dbReference>
<dbReference type="FunFam" id="3.30.70.270:FF:000001">
    <property type="entry name" value="Diguanylate cyclase domain protein"/>
    <property type="match status" value="1"/>
</dbReference>
<dbReference type="GO" id="GO:0071111">
    <property type="term" value="F:cyclic-guanylate-specific phosphodiesterase activity"/>
    <property type="evidence" value="ECO:0007669"/>
    <property type="project" value="UniProtKB-EC"/>
</dbReference>
<dbReference type="InterPro" id="IPR001633">
    <property type="entry name" value="EAL_dom"/>
</dbReference>
<feature type="transmembrane region" description="Helical" evidence="5">
    <location>
        <begin position="42"/>
        <end position="67"/>
    </location>
</feature>
<keyword evidence="5" id="KW-1133">Transmembrane helix</keyword>
<dbReference type="InterPro" id="IPR043128">
    <property type="entry name" value="Rev_trsase/Diguanyl_cyclase"/>
</dbReference>
<evidence type="ECO:0000259" key="8">
    <source>
        <dbReference type="PROSITE" id="PS50887"/>
    </source>
</evidence>
<feature type="transmembrane region" description="Helical" evidence="5">
    <location>
        <begin position="219"/>
        <end position="238"/>
    </location>
</feature>
<evidence type="ECO:0000256" key="2">
    <source>
        <dbReference type="ARBA" id="ARBA00012282"/>
    </source>
</evidence>
<accession>A0A5C9A2V6</accession>
<dbReference type="InterPro" id="IPR029787">
    <property type="entry name" value="Nucleotide_cyclase"/>
</dbReference>
<feature type="transmembrane region" description="Helical" evidence="5">
    <location>
        <begin position="108"/>
        <end position="125"/>
    </location>
</feature>
<dbReference type="EC" id="3.1.4.52" evidence="2"/>
<dbReference type="Pfam" id="PF03707">
    <property type="entry name" value="MHYT"/>
    <property type="match status" value="2"/>
</dbReference>
<dbReference type="InterPro" id="IPR035919">
    <property type="entry name" value="EAL_sf"/>
</dbReference>
<dbReference type="PANTHER" id="PTHR44757">
    <property type="entry name" value="DIGUANYLATE CYCLASE DGCP"/>
    <property type="match status" value="1"/>
</dbReference>
<dbReference type="SMART" id="SM00052">
    <property type="entry name" value="EAL"/>
    <property type="match status" value="1"/>
</dbReference>
<dbReference type="SUPFAM" id="SSF141868">
    <property type="entry name" value="EAL domain-like"/>
    <property type="match status" value="1"/>
</dbReference>
<dbReference type="CDD" id="cd01948">
    <property type="entry name" value="EAL"/>
    <property type="match status" value="1"/>
</dbReference>
<dbReference type="InterPro" id="IPR005330">
    <property type="entry name" value="MHYT_dom"/>
</dbReference>
<evidence type="ECO:0000256" key="6">
    <source>
        <dbReference type="SAM" id="Coils"/>
    </source>
</evidence>
<dbReference type="FunFam" id="3.20.20.450:FF:000001">
    <property type="entry name" value="Cyclic di-GMP phosphodiesterase yahA"/>
    <property type="match status" value="1"/>
</dbReference>
<reference evidence="10 11" key="1">
    <citation type="submission" date="2019-08" db="EMBL/GenBank/DDBJ databases">
        <title>Parahaliea maris sp. nov., isolated from the surface seawater.</title>
        <authorList>
            <person name="Liu Y."/>
        </authorList>
    </citation>
    <scope>NUCLEOTIDE SEQUENCE [LARGE SCALE GENOMIC DNA]</scope>
    <source>
        <strain evidence="10 11">S2-26</strain>
    </source>
</reference>
<keyword evidence="3" id="KW-0973">c-di-GMP</keyword>
<dbReference type="Pfam" id="PF00563">
    <property type="entry name" value="EAL"/>
    <property type="match status" value="1"/>
</dbReference>
<dbReference type="EMBL" id="VRYZ01000001">
    <property type="protein sequence ID" value="TXS94409.1"/>
    <property type="molecule type" value="Genomic_DNA"/>
</dbReference>
<evidence type="ECO:0000259" key="7">
    <source>
        <dbReference type="PROSITE" id="PS50883"/>
    </source>
</evidence>
<gene>
    <name evidence="10" type="ORF">FVW59_00350</name>
</gene>
<dbReference type="PROSITE" id="PS50924">
    <property type="entry name" value="MHYT"/>
    <property type="match status" value="1"/>
</dbReference>
<keyword evidence="6" id="KW-0175">Coiled coil</keyword>
<evidence type="ECO:0000259" key="9">
    <source>
        <dbReference type="PROSITE" id="PS50924"/>
    </source>
</evidence>
<evidence type="ECO:0000256" key="4">
    <source>
        <dbReference type="ARBA" id="ARBA00051114"/>
    </source>
</evidence>
<evidence type="ECO:0000313" key="10">
    <source>
        <dbReference type="EMBL" id="TXS94409.1"/>
    </source>
</evidence>
<evidence type="ECO:0000313" key="11">
    <source>
        <dbReference type="Proteomes" id="UP000321933"/>
    </source>
</evidence>
<comment type="catalytic activity">
    <reaction evidence="4">
        <text>3',3'-c-di-GMP + H2O = 5'-phosphoguanylyl(3'-&gt;5')guanosine + H(+)</text>
        <dbReference type="Rhea" id="RHEA:24902"/>
        <dbReference type="ChEBI" id="CHEBI:15377"/>
        <dbReference type="ChEBI" id="CHEBI:15378"/>
        <dbReference type="ChEBI" id="CHEBI:58754"/>
        <dbReference type="ChEBI" id="CHEBI:58805"/>
        <dbReference type="EC" id="3.1.4.52"/>
    </reaction>
    <physiologicalReaction direction="left-to-right" evidence="4">
        <dbReference type="Rhea" id="RHEA:24903"/>
    </physiologicalReaction>
</comment>
<dbReference type="InterPro" id="IPR052155">
    <property type="entry name" value="Biofilm_reg_signaling"/>
</dbReference>
<dbReference type="PROSITE" id="PS50887">
    <property type="entry name" value="GGDEF"/>
    <property type="match status" value="1"/>
</dbReference>
<dbReference type="NCBIfam" id="TIGR00254">
    <property type="entry name" value="GGDEF"/>
    <property type="match status" value="1"/>
</dbReference>
<feature type="domain" description="MHYT" evidence="9">
    <location>
        <begin position="7"/>
        <end position="200"/>
    </location>
</feature>
<dbReference type="PANTHER" id="PTHR44757:SF2">
    <property type="entry name" value="BIOFILM ARCHITECTURE MAINTENANCE PROTEIN MBAA"/>
    <property type="match status" value="1"/>
</dbReference>